<dbReference type="RefSeq" id="XP_027338758.1">
    <property type="nucleotide sequence ID" value="XM_027482957.1"/>
</dbReference>
<dbReference type="InterPro" id="IPR038260">
    <property type="entry name" value="Vps53_C_sf"/>
</dbReference>
<comment type="similarity">
    <text evidence="3">Belongs to the VPS53 family.</text>
</comment>
<evidence type="ECO:0000256" key="5">
    <source>
        <dbReference type="ARBA" id="ARBA00023034"/>
    </source>
</evidence>
<evidence type="ECO:0000313" key="9">
    <source>
        <dbReference type="Proteomes" id="UP000694853"/>
    </source>
</evidence>
<organism evidence="9 10">
    <name type="scientific">Abrus precatorius</name>
    <name type="common">Indian licorice</name>
    <name type="synonym">Glycine abrus</name>
    <dbReference type="NCBI Taxonomy" id="3816"/>
    <lineage>
        <taxon>Eukaryota</taxon>
        <taxon>Viridiplantae</taxon>
        <taxon>Streptophyta</taxon>
        <taxon>Embryophyta</taxon>
        <taxon>Tracheophyta</taxon>
        <taxon>Spermatophyta</taxon>
        <taxon>Magnoliopsida</taxon>
        <taxon>eudicotyledons</taxon>
        <taxon>Gunneridae</taxon>
        <taxon>Pentapetalae</taxon>
        <taxon>rosids</taxon>
        <taxon>fabids</taxon>
        <taxon>Fabales</taxon>
        <taxon>Fabaceae</taxon>
        <taxon>Papilionoideae</taxon>
        <taxon>50 kb inversion clade</taxon>
        <taxon>NPAAA clade</taxon>
        <taxon>indigoferoid/millettioid clade</taxon>
        <taxon>Abreae</taxon>
        <taxon>Abrus</taxon>
    </lineage>
</organism>
<dbReference type="GO" id="GO:0005829">
    <property type="term" value="C:cytosol"/>
    <property type="evidence" value="ECO:0007669"/>
    <property type="project" value="GOC"/>
</dbReference>
<dbReference type="Gene3D" id="1.10.357.110">
    <property type="entry name" value="Vacuolar protein sorting-associated protein 53, C-terminus"/>
    <property type="match status" value="1"/>
</dbReference>
<dbReference type="GO" id="GO:0000938">
    <property type="term" value="C:GARP complex"/>
    <property type="evidence" value="ECO:0007669"/>
    <property type="project" value="InterPro"/>
</dbReference>
<dbReference type="OrthoDB" id="10261632at2759"/>
<evidence type="ECO:0000256" key="1">
    <source>
        <dbReference type="ARBA" id="ARBA00004150"/>
    </source>
</evidence>
<dbReference type="Pfam" id="PF16854">
    <property type="entry name" value="VPS53_C"/>
    <property type="match status" value="1"/>
</dbReference>
<evidence type="ECO:0000259" key="7">
    <source>
        <dbReference type="Pfam" id="PF04100"/>
    </source>
</evidence>
<protein>
    <submittedName>
        <fullName evidence="10">Vacuolar protein sorting-associated protein 53 A isoform X1</fullName>
    </submittedName>
</protein>
<dbReference type="GeneID" id="113852638"/>
<feature type="domain" description="Vps53 C-terminal" evidence="8">
    <location>
        <begin position="648"/>
        <end position="726"/>
    </location>
</feature>
<keyword evidence="9" id="KW-1185">Reference proteome</keyword>
<evidence type="ECO:0000256" key="4">
    <source>
        <dbReference type="ARBA" id="ARBA00022753"/>
    </source>
</evidence>
<evidence type="ECO:0000313" key="10">
    <source>
        <dbReference type="RefSeq" id="XP_027338758.1"/>
    </source>
</evidence>
<reference evidence="9" key="1">
    <citation type="journal article" date="2019" name="Toxins">
        <title>Detection of Abrin-Like and Prepropulchellin-Like Toxin Genes and Transcripts Using Whole Genome Sequencing and Full-Length Transcript Sequencing of Abrus precatorius.</title>
        <authorList>
            <person name="Hovde B.T."/>
            <person name="Daligault H.E."/>
            <person name="Hanschen E.R."/>
            <person name="Kunde Y.A."/>
            <person name="Johnson M.B."/>
            <person name="Starkenburg S.R."/>
            <person name="Johnson S.L."/>
        </authorList>
    </citation>
    <scope>NUCLEOTIDE SEQUENCE [LARGE SCALE GENOMIC DNA]</scope>
</reference>
<keyword evidence="6" id="KW-0472">Membrane</keyword>
<dbReference type="Pfam" id="PF04100">
    <property type="entry name" value="Vps53_N"/>
    <property type="match status" value="1"/>
</dbReference>
<dbReference type="GO" id="GO:0042147">
    <property type="term" value="P:retrograde transport, endosome to Golgi"/>
    <property type="evidence" value="ECO:0007669"/>
    <property type="project" value="InterPro"/>
</dbReference>
<dbReference type="KEGG" id="aprc:113852638"/>
<dbReference type="PANTHER" id="PTHR12820">
    <property type="entry name" value="VACUOLAR SORTING PROTEIN 53"/>
    <property type="match status" value="1"/>
</dbReference>
<evidence type="ECO:0000256" key="2">
    <source>
        <dbReference type="ARBA" id="ARBA00004481"/>
    </source>
</evidence>
<dbReference type="InterPro" id="IPR031745">
    <property type="entry name" value="Vps53_C"/>
</dbReference>
<dbReference type="Proteomes" id="UP000694853">
    <property type="component" value="Unplaced"/>
</dbReference>
<gene>
    <name evidence="10" type="primary">LOC113852638</name>
</gene>
<dbReference type="InterPro" id="IPR039766">
    <property type="entry name" value="Vps53"/>
</dbReference>
<sequence>MDKSSALEYINQMFPNEASLSGVEPLMQKIQNEIRTVDAGILAAVRQQSNSGTKAKEDLAAATRAVEELMYKIREIKTKAVQSETMVQEICRDIKKLDFAKKHITTTITALHRLTMLVSAVEQLQVMASKRQYKEAAAQLEAVNQLCSHFEAYRDIPKIIELREKFKNIKQILKSHVFSDFSSLGTGKETEETNLLQQLSDACLVVDALEPSVREELVNNFCNRELTSYEQIFEGAELAKLDKTERRYAWIKRRMRSNEEIWKIFPSSWHVSYRLCILFCKKTRKQLEDILANLKEKPDVGTLLLALQRTLEFEDELAEKFGGGTQNREIGNEIEEIGRGTNSSSNASDIRKKYEKKLAAHQGGDGDEKDGSKDLAVPGAGFNFRGIISSCFEPHLTVYVELEEKTLMESLEKLVQEETWDIEEGSQSSVLSSSMQLFLIIKRSLKRCSALTKNQTLFNLFKVFQRVLKAYATKLFARLPKGGTGIVAAATGMDGQIKTSDRDERVICYIVNSAEYCHKTAGELAESVSKIIDPQFADGVDISEVQDEFSAVITKSLVTLVHGLETKFDIEMAAMTRVPWGTLESVGDQSEYVNAINLILTISIPVLGSLLSPVYFQFFLDKLASSLGPRFYSNIFKCKQISETGAQQMLLDTQAVKTILLEVPSLGRQTSGAASYSKFVSREMSKAEALLKVILSPVDSVADTYRALLPEGTPMEFQRILELKGLKKADQQSILDDFNKHGPGIKQTQIAPTIVPAAPVAPVVPSPSAAGLIASREDVLTRAAALGRGAATTGFKRFLALTEAAKDRKDGPFRKLFNP</sequence>
<dbReference type="FunFam" id="1.10.357.110:FF:000002">
    <property type="entry name" value="Vacuolar protein sorting-associated protein 53 A"/>
    <property type="match status" value="1"/>
</dbReference>
<feature type="domain" description="Vps53 N-terminal" evidence="7">
    <location>
        <begin position="3"/>
        <end position="418"/>
    </location>
</feature>
<proteinExistence type="inferred from homology"/>
<comment type="subcellular location">
    <subcellularLocation>
        <location evidence="2">Endosome membrane</location>
        <topology evidence="2">Peripheral membrane protein</topology>
    </subcellularLocation>
    <subcellularLocation>
        <location evidence="1">Golgi apparatus</location>
        <location evidence="1">trans-Golgi network membrane</location>
        <topology evidence="1">Peripheral membrane protein</topology>
    </subcellularLocation>
</comment>
<dbReference type="AlphaFoldDB" id="A0A8B8K6L3"/>
<dbReference type="InterPro" id="IPR007234">
    <property type="entry name" value="Vps53_N"/>
</dbReference>
<dbReference type="GO" id="GO:0010008">
    <property type="term" value="C:endosome membrane"/>
    <property type="evidence" value="ECO:0007669"/>
    <property type="project" value="UniProtKB-SubCell"/>
</dbReference>
<reference evidence="10" key="2">
    <citation type="submission" date="2025-08" db="UniProtKB">
        <authorList>
            <consortium name="RefSeq"/>
        </authorList>
    </citation>
    <scope>IDENTIFICATION</scope>
    <source>
        <tissue evidence="10">Young leaves</tissue>
    </source>
</reference>
<evidence type="ECO:0000259" key="8">
    <source>
        <dbReference type="Pfam" id="PF16854"/>
    </source>
</evidence>
<name>A0A8B8K6L3_ABRPR</name>
<keyword evidence="5" id="KW-0333">Golgi apparatus</keyword>
<evidence type="ECO:0000256" key="6">
    <source>
        <dbReference type="ARBA" id="ARBA00023136"/>
    </source>
</evidence>
<dbReference type="PANTHER" id="PTHR12820:SF0">
    <property type="entry name" value="VACUOLAR PROTEIN SORTING-ASSOCIATED PROTEIN 53 HOMOLOG"/>
    <property type="match status" value="1"/>
</dbReference>
<keyword evidence="4" id="KW-0967">Endosome</keyword>
<evidence type="ECO:0000256" key="3">
    <source>
        <dbReference type="ARBA" id="ARBA00008628"/>
    </source>
</evidence>
<accession>A0A8B8K6L3</accession>